<reference evidence="11" key="1">
    <citation type="journal article" date="2019" name="Int. J. Syst. Evol. Microbiol.">
        <title>The Global Catalogue of Microorganisms (GCM) 10K type strain sequencing project: providing services to taxonomists for standard genome sequencing and annotation.</title>
        <authorList>
            <consortium name="The Broad Institute Genomics Platform"/>
            <consortium name="The Broad Institute Genome Sequencing Center for Infectious Disease"/>
            <person name="Wu L."/>
            <person name="Ma J."/>
        </authorList>
    </citation>
    <scope>NUCLEOTIDE SEQUENCE [LARGE SCALE GENOMIC DNA]</scope>
    <source>
        <strain evidence="11">JCM 18283</strain>
    </source>
</reference>
<dbReference type="InterPro" id="IPR000298">
    <property type="entry name" value="Cyt_c_oxidase-like_su3"/>
</dbReference>
<evidence type="ECO:0000256" key="3">
    <source>
        <dbReference type="ARBA" id="ARBA00022475"/>
    </source>
</evidence>
<evidence type="ECO:0000256" key="4">
    <source>
        <dbReference type="ARBA" id="ARBA00022692"/>
    </source>
</evidence>
<dbReference type="InterPro" id="IPR035973">
    <property type="entry name" value="Cyt_c_oxidase_su3-like_sf"/>
</dbReference>
<organism evidence="10 11">
    <name type="scientific">Mucilaginibacter defluvii</name>
    <dbReference type="NCBI Taxonomy" id="1196019"/>
    <lineage>
        <taxon>Bacteria</taxon>
        <taxon>Pseudomonadati</taxon>
        <taxon>Bacteroidota</taxon>
        <taxon>Sphingobacteriia</taxon>
        <taxon>Sphingobacteriales</taxon>
        <taxon>Sphingobacteriaceae</taxon>
        <taxon>Mucilaginibacter</taxon>
    </lineage>
</organism>
<comment type="subcellular location">
    <subcellularLocation>
        <location evidence="1 7">Cell membrane</location>
        <topology evidence="1 7">Multi-pass membrane protein</topology>
    </subcellularLocation>
</comment>
<proteinExistence type="inferred from homology"/>
<dbReference type="PANTHER" id="PTHR11403">
    <property type="entry name" value="CYTOCHROME C OXIDASE SUBUNIT III"/>
    <property type="match status" value="1"/>
</dbReference>
<evidence type="ECO:0000259" key="9">
    <source>
        <dbReference type="PROSITE" id="PS50253"/>
    </source>
</evidence>
<keyword evidence="4 7" id="KW-0812">Transmembrane</keyword>
<gene>
    <name evidence="10" type="ORF">GCM10023313_34410</name>
</gene>
<dbReference type="Pfam" id="PF00510">
    <property type="entry name" value="COX3"/>
    <property type="match status" value="1"/>
</dbReference>
<comment type="caution">
    <text evidence="10">The sequence shown here is derived from an EMBL/GenBank/DDBJ whole genome shotgun (WGS) entry which is preliminary data.</text>
</comment>
<name>A0ABP9GBY2_9SPHI</name>
<dbReference type="PROSITE" id="PS50253">
    <property type="entry name" value="COX3"/>
    <property type="match status" value="1"/>
</dbReference>
<dbReference type="InterPro" id="IPR013833">
    <property type="entry name" value="Cyt_c_oxidase_su3_a-hlx"/>
</dbReference>
<feature type="transmembrane region" description="Helical" evidence="8">
    <location>
        <begin position="129"/>
        <end position="153"/>
    </location>
</feature>
<keyword evidence="3" id="KW-1003">Cell membrane</keyword>
<feature type="transmembrane region" description="Helical" evidence="8">
    <location>
        <begin position="58"/>
        <end position="78"/>
    </location>
</feature>
<evidence type="ECO:0000256" key="7">
    <source>
        <dbReference type="RuleBase" id="RU003376"/>
    </source>
</evidence>
<feature type="domain" description="Heme-copper oxidase subunit III family profile" evidence="9">
    <location>
        <begin position="1"/>
        <end position="194"/>
    </location>
</feature>
<evidence type="ECO:0000256" key="8">
    <source>
        <dbReference type="SAM" id="Phobius"/>
    </source>
</evidence>
<evidence type="ECO:0000256" key="5">
    <source>
        <dbReference type="ARBA" id="ARBA00022989"/>
    </source>
</evidence>
<dbReference type="RefSeq" id="WP_345333210.1">
    <property type="nucleotide sequence ID" value="NZ_BAABJI010000004.1"/>
</dbReference>
<dbReference type="SUPFAM" id="SSF81452">
    <property type="entry name" value="Cytochrome c oxidase subunit III-like"/>
    <property type="match status" value="1"/>
</dbReference>
<evidence type="ECO:0000256" key="1">
    <source>
        <dbReference type="ARBA" id="ARBA00004651"/>
    </source>
</evidence>
<sequence length="194" mass="22306">MMMAQIQQQKDRVDYTPKKFVMWLIVFSSFMMFAALTSGFIVYVGGKGKGFDMAIPPIFLYSTITIAVSSISMFLASRAAKRLQFGSQRLFLWITIALGIAFFALQVNGWSQLVDMGIYFVNPNASQSFMYVFTGMHLLHIVAGLLLLLNSLVGSYRNIPQVKRVFWMEMSAIFWHFVDIIWIYLYVFLLLNQK</sequence>
<evidence type="ECO:0000256" key="2">
    <source>
        <dbReference type="ARBA" id="ARBA00010581"/>
    </source>
</evidence>
<evidence type="ECO:0000256" key="6">
    <source>
        <dbReference type="ARBA" id="ARBA00023136"/>
    </source>
</evidence>
<dbReference type="Gene3D" id="1.20.120.80">
    <property type="entry name" value="Cytochrome c oxidase, subunit III, four-helix bundle"/>
    <property type="match status" value="1"/>
</dbReference>
<accession>A0ABP9GBY2</accession>
<dbReference type="EMBL" id="BAABJI010000004">
    <property type="protein sequence ID" value="GAA4927028.1"/>
    <property type="molecule type" value="Genomic_DNA"/>
</dbReference>
<feature type="transmembrane region" description="Helical" evidence="8">
    <location>
        <begin position="165"/>
        <end position="191"/>
    </location>
</feature>
<protein>
    <submittedName>
        <fullName evidence="10">Cytochrome c oxidase subunit 3</fullName>
    </submittedName>
</protein>
<feature type="transmembrane region" description="Helical" evidence="8">
    <location>
        <begin position="20"/>
        <end position="46"/>
    </location>
</feature>
<keyword evidence="6 8" id="KW-0472">Membrane</keyword>
<keyword evidence="11" id="KW-1185">Reference proteome</keyword>
<evidence type="ECO:0000313" key="11">
    <source>
        <dbReference type="Proteomes" id="UP001501436"/>
    </source>
</evidence>
<dbReference type="InterPro" id="IPR024791">
    <property type="entry name" value="Cyt_c/ubiquinol_Oxase_su3"/>
</dbReference>
<feature type="transmembrane region" description="Helical" evidence="8">
    <location>
        <begin position="90"/>
        <end position="109"/>
    </location>
</feature>
<evidence type="ECO:0000313" key="10">
    <source>
        <dbReference type="EMBL" id="GAA4927028.1"/>
    </source>
</evidence>
<comment type="similarity">
    <text evidence="2 7">Belongs to the cytochrome c oxidase subunit 3 family.</text>
</comment>
<keyword evidence="5 8" id="KW-1133">Transmembrane helix</keyword>
<dbReference type="PANTHER" id="PTHR11403:SF2">
    <property type="entry name" value="CYTOCHROME BO(3) UBIQUINOL OXIDASE SUBUNIT 3"/>
    <property type="match status" value="1"/>
</dbReference>
<dbReference type="Proteomes" id="UP001501436">
    <property type="component" value="Unassembled WGS sequence"/>
</dbReference>